<dbReference type="InterPro" id="IPR050739">
    <property type="entry name" value="MFP"/>
</dbReference>
<evidence type="ECO:0000256" key="2">
    <source>
        <dbReference type="ARBA" id="ARBA00009477"/>
    </source>
</evidence>
<name>A0A1N7BXY1_9RHOO</name>
<evidence type="ECO:0000256" key="6">
    <source>
        <dbReference type="ARBA" id="ARBA00022692"/>
    </source>
</evidence>
<dbReference type="STRING" id="34027.SAMN05421829_12047"/>
<feature type="coiled-coil region" evidence="10">
    <location>
        <begin position="225"/>
        <end position="267"/>
    </location>
</feature>
<evidence type="ECO:0000256" key="5">
    <source>
        <dbReference type="ARBA" id="ARBA00022519"/>
    </source>
</evidence>
<dbReference type="RefSeq" id="WP_170879151.1">
    <property type="nucleotide sequence ID" value="NZ_FTMD01000020.1"/>
</dbReference>
<dbReference type="GO" id="GO:0005886">
    <property type="term" value="C:plasma membrane"/>
    <property type="evidence" value="ECO:0007669"/>
    <property type="project" value="UniProtKB-SubCell"/>
</dbReference>
<keyword evidence="6 9" id="KW-0812">Transmembrane</keyword>
<dbReference type="Gene3D" id="2.40.30.170">
    <property type="match status" value="1"/>
</dbReference>
<evidence type="ECO:0000256" key="9">
    <source>
        <dbReference type="RuleBase" id="RU365093"/>
    </source>
</evidence>
<dbReference type="PANTHER" id="PTHR30386">
    <property type="entry name" value="MEMBRANE FUSION SUBUNIT OF EMRAB-TOLC MULTIDRUG EFFLUX PUMP"/>
    <property type="match status" value="1"/>
</dbReference>
<keyword evidence="14" id="KW-1185">Reference proteome</keyword>
<evidence type="ECO:0000256" key="10">
    <source>
        <dbReference type="SAM" id="Coils"/>
    </source>
</evidence>
<dbReference type="EMBL" id="FTMD01000020">
    <property type="protein sequence ID" value="SIR56198.1"/>
    <property type="molecule type" value="Genomic_DNA"/>
</dbReference>
<reference evidence="14" key="1">
    <citation type="submission" date="2017-01" db="EMBL/GenBank/DDBJ databases">
        <authorList>
            <person name="Varghese N."/>
            <person name="Submissions S."/>
        </authorList>
    </citation>
    <scope>NUCLEOTIDE SEQUENCE [LARGE SCALE GENOMIC DNA]</scope>
    <source>
        <strain evidence="14">ATCC 51758</strain>
    </source>
</reference>
<evidence type="ECO:0000256" key="8">
    <source>
        <dbReference type="ARBA" id="ARBA00023136"/>
    </source>
</evidence>
<keyword evidence="10" id="KW-0175">Coiled coil</keyword>
<evidence type="ECO:0000313" key="14">
    <source>
        <dbReference type="Proteomes" id="UP000186819"/>
    </source>
</evidence>
<comment type="similarity">
    <text evidence="2 9">Belongs to the membrane fusion protein (MFP) (TC 8.A.1) family.</text>
</comment>
<keyword evidence="8 9" id="KW-0472">Membrane</keyword>
<dbReference type="AlphaFoldDB" id="A0A1N7BXY1"/>
<dbReference type="Pfam" id="PF26002">
    <property type="entry name" value="Beta-barrel_AprE"/>
    <property type="match status" value="1"/>
</dbReference>
<feature type="transmembrane region" description="Helical" evidence="9">
    <location>
        <begin position="12"/>
        <end position="30"/>
    </location>
</feature>
<sequence>MMIDQTKRLIRVGQLIIAIAFVGLGIWLALAPLQGAVIMMAQAKVDANRKAVQHNEGGIVNEIFVRDGDIVTEGQPLIVLRDAQAEALYSVTHTALDAELARHARLEAEMTGSTPKFPQALLQRKDDPVAAEMMRREQALFEERRRALAAQIALLENQAKSVGDEVEALKAQMAAERMGAAAAEEEMVSLASLKDQKFVANTRLLTQKRVISDYRSREEERRSEIAHAQSQREELRLRAVTLRSDLVRQAAEEAKASTTRIMELQDRLRPASDLLQRLTIRAPVAGRVLNLAVHTAGGTIAPRATLMEVVPDTGPLVLEGRVHVDSIKELHVGQAADIRLTALPQRTTPLLPGKVSYISPDALTVEDGATFYLVQLVPDSAEARSPLADLQPGMAAEVFIRTKPRTALEYLLEPVTDTMMRAFRER</sequence>
<dbReference type="NCBIfam" id="TIGR01843">
    <property type="entry name" value="type_I_hlyD"/>
    <property type="match status" value="1"/>
</dbReference>
<evidence type="ECO:0000256" key="7">
    <source>
        <dbReference type="ARBA" id="ARBA00022989"/>
    </source>
</evidence>
<feature type="coiled-coil region" evidence="10">
    <location>
        <begin position="138"/>
        <end position="186"/>
    </location>
</feature>
<keyword evidence="5 9" id="KW-0997">Cell inner membrane</keyword>
<protein>
    <recommendedName>
        <fullName evidence="9">Membrane fusion protein (MFP) family protein</fullName>
    </recommendedName>
</protein>
<evidence type="ECO:0000256" key="3">
    <source>
        <dbReference type="ARBA" id="ARBA00022448"/>
    </source>
</evidence>
<evidence type="ECO:0000259" key="11">
    <source>
        <dbReference type="Pfam" id="PF25994"/>
    </source>
</evidence>
<dbReference type="InterPro" id="IPR010129">
    <property type="entry name" value="T1SS_HlyD"/>
</dbReference>
<dbReference type="Gene3D" id="2.40.50.100">
    <property type="match status" value="1"/>
</dbReference>
<gene>
    <name evidence="13" type="ORF">SAMN05421829_12047</name>
</gene>
<dbReference type="PANTHER" id="PTHR30386:SF17">
    <property type="entry name" value="ALKALINE PROTEASE SECRETION PROTEIN APRE"/>
    <property type="match status" value="1"/>
</dbReference>
<dbReference type="PRINTS" id="PR01490">
    <property type="entry name" value="RTXTOXIND"/>
</dbReference>
<evidence type="ECO:0000259" key="12">
    <source>
        <dbReference type="Pfam" id="PF26002"/>
    </source>
</evidence>
<comment type="subcellular location">
    <subcellularLocation>
        <location evidence="1 9">Cell inner membrane</location>
        <topology evidence="1 9">Single-pass membrane protein</topology>
    </subcellularLocation>
</comment>
<dbReference type="InterPro" id="IPR058982">
    <property type="entry name" value="Beta-barrel_AprE"/>
</dbReference>
<evidence type="ECO:0000256" key="1">
    <source>
        <dbReference type="ARBA" id="ARBA00004377"/>
    </source>
</evidence>
<feature type="domain" description="AprE-like beta-barrel" evidence="12">
    <location>
        <begin position="316"/>
        <end position="403"/>
    </location>
</feature>
<keyword evidence="4 9" id="KW-1003">Cell membrane</keyword>
<feature type="domain" description="AprE-like long alpha-helical hairpin" evidence="11">
    <location>
        <begin position="86"/>
        <end position="273"/>
    </location>
</feature>
<organism evidence="13 14">
    <name type="scientific">Aromatoleum tolulyticum</name>
    <dbReference type="NCBI Taxonomy" id="34027"/>
    <lineage>
        <taxon>Bacteria</taxon>
        <taxon>Pseudomonadati</taxon>
        <taxon>Pseudomonadota</taxon>
        <taxon>Betaproteobacteria</taxon>
        <taxon>Rhodocyclales</taxon>
        <taxon>Rhodocyclaceae</taxon>
        <taxon>Aromatoleum</taxon>
    </lineage>
</organism>
<keyword evidence="3 9" id="KW-0813">Transport</keyword>
<dbReference type="GO" id="GO:0015031">
    <property type="term" value="P:protein transport"/>
    <property type="evidence" value="ECO:0007669"/>
    <property type="project" value="InterPro"/>
</dbReference>
<keyword evidence="7 9" id="KW-1133">Transmembrane helix</keyword>
<evidence type="ECO:0000313" key="13">
    <source>
        <dbReference type="EMBL" id="SIR56198.1"/>
    </source>
</evidence>
<dbReference type="Proteomes" id="UP000186819">
    <property type="component" value="Unassembled WGS sequence"/>
</dbReference>
<dbReference type="Pfam" id="PF25994">
    <property type="entry name" value="HH_AprE"/>
    <property type="match status" value="1"/>
</dbReference>
<evidence type="ECO:0000256" key="4">
    <source>
        <dbReference type="ARBA" id="ARBA00022475"/>
    </source>
</evidence>
<dbReference type="InterPro" id="IPR058781">
    <property type="entry name" value="HH_AprE-like"/>
</dbReference>
<proteinExistence type="inferred from homology"/>
<accession>A0A1N7BXY1</accession>